<proteinExistence type="predicted"/>
<dbReference type="Proteomes" id="UP000549695">
    <property type="component" value="Unassembled WGS sequence"/>
</dbReference>
<gene>
    <name evidence="3" type="ORF">HDA37_003680</name>
</gene>
<comment type="caution">
    <text evidence="3">The sequence shown here is derived from an EMBL/GenBank/DDBJ whole genome shotgun (WGS) entry which is preliminary data.</text>
</comment>
<evidence type="ECO:0000259" key="2">
    <source>
        <dbReference type="Pfam" id="PF22636"/>
    </source>
</evidence>
<dbReference type="InterPro" id="IPR029069">
    <property type="entry name" value="HotDog_dom_sf"/>
</dbReference>
<organism evidence="3 4">
    <name type="scientific">Pseudonocardia alni</name>
    <name type="common">Amycolata alni</name>
    <dbReference type="NCBI Taxonomy" id="33907"/>
    <lineage>
        <taxon>Bacteria</taxon>
        <taxon>Bacillati</taxon>
        <taxon>Actinomycetota</taxon>
        <taxon>Actinomycetes</taxon>
        <taxon>Pseudonocardiales</taxon>
        <taxon>Pseudonocardiaceae</taxon>
        <taxon>Pseudonocardia</taxon>
    </lineage>
</organism>
<dbReference type="SUPFAM" id="SSF54637">
    <property type="entry name" value="Thioesterase/thiol ester dehydrase-isomerase"/>
    <property type="match status" value="1"/>
</dbReference>
<dbReference type="RefSeq" id="WP_179761760.1">
    <property type="nucleotide sequence ID" value="NZ_BAAAJZ010000003.1"/>
</dbReference>
<sequence>MTAPLLTGPALARRAALVLAVPLQAALGARLLDDADPAAGVAFTVDELADGGAGGAHAGALAAGLEVAALLAALPHLTEAEHAVSVSTAVTLPAQARRGREVAFRGTLDRRTGRSAFTSVTAVCDGVVVARAQVVKAVVGLQPG</sequence>
<feature type="domain" description="Fluoroacetyl-CoA-specific thioesterase-like" evidence="2">
    <location>
        <begin position="60"/>
        <end position="139"/>
    </location>
</feature>
<keyword evidence="4" id="KW-1185">Reference proteome</keyword>
<accession>A0A852WAN6</accession>
<protein>
    <submittedName>
        <fullName evidence="3">Acyl-coenzyme A thioesterase PaaI-like protein</fullName>
    </submittedName>
</protein>
<dbReference type="InterPro" id="IPR054485">
    <property type="entry name" value="FlK-like_dom"/>
</dbReference>
<keyword evidence="1" id="KW-0732">Signal</keyword>
<dbReference type="AlphaFoldDB" id="A0A852WAN6"/>
<evidence type="ECO:0000313" key="4">
    <source>
        <dbReference type="Proteomes" id="UP000549695"/>
    </source>
</evidence>
<dbReference type="Pfam" id="PF22636">
    <property type="entry name" value="FlK"/>
    <property type="match status" value="1"/>
</dbReference>
<dbReference type="GeneID" id="98053387"/>
<dbReference type="EMBL" id="JACCCZ010000001">
    <property type="protein sequence ID" value="NYG03395.1"/>
    <property type="molecule type" value="Genomic_DNA"/>
</dbReference>
<dbReference type="Gene3D" id="3.10.129.10">
    <property type="entry name" value="Hotdog Thioesterase"/>
    <property type="match status" value="1"/>
</dbReference>
<evidence type="ECO:0000256" key="1">
    <source>
        <dbReference type="SAM" id="SignalP"/>
    </source>
</evidence>
<feature type="chain" id="PRO_5039673861" evidence="1">
    <location>
        <begin position="26"/>
        <end position="144"/>
    </location>
</feature>
<feature type="signal peptide" evidence="1">
    <location>
        <begin position="1"/>
        <end position="25"/>
    </location>
</feature>
<evidence type="ECO:0000313" key="3">
    <source>
        <dbReference type="EMBL" id="NYG03395.1"/>
    </source>
</evidence>
<reference evidence="3 4" key="1">
    <citation type="submission" date="2020-07" db="EMBL/GenBank/DDBJ databases">
        <title>Sequencing the genomes of 1000 actinobacteria strains.</title>
        <authorList>
            <person name="Klenk H.-P."/>
        </authorList>
    </citation>
    <scope>NUCLEOTIDE SEQUENCE [LARGE SCALE GENOMIC DNA]</scope>
    <source>
        <strain evidence="3 4">DSM 44749</strain>
    </source>
</reference>
<name>A0A852WAN6_PSEA5</name>